<proteinExistence type="predicted"/>
<dbReference type="AlphaFoldDB" id="A0A6I2H1M9"/>
<dbReference type="GO" id="GO:0004519">
    <property type="term" value="F:endonuclease activity"/>
    <property type="evidence" value="ECO:0007669"/>
    <property type="project" value="UniProtKB-KW"/>
</dbReference>
<evidence type="ECO:0000313" key="2">
    <source>
        <dbReference type="Proteomes" id="UP000430975"/>
    </source>
</evidence>
<dbReference type="InterPro" id="IPR018579">
    <property type="entry name" value="Restrct_endonuc_II_LlaJI"/>
</dbReference>
<comment type="caution">
    <text evidence="1">The sequence shown here is derived from an EMBL/GenBank/DDBJ whole genome shotgun (WGS) entry which is preliminary data.</text>
</comment>
<protein>
    <submittedName>
        <fullName evidence="1">LlaJI family restriction endonuclease</fullName>
    </submittedName>
</protein>
<gene>
    <name evidence="1" type="ORF">GIY09_11775</name>
</gene>
<keyword evidence="1" id="KW-0378">Hydrolase</keyword>
<dbReference type="EMBL" id="WJQS01000021">
    <property type="protein sequence ID" value="MRI86523.1"/>
    <property type="molecule type" value="Genomic_DNA"/>
</dbReference>
<name>A0A6I2H1M9_9LACT</name>
<sequence>MTLIVLQELQAYGANITPPFDASDLISKFKLEENIDLFSKIVLELSSTTFLKHQKNRLRFSDVSLNSIHDKEIPESYVKGETYQFSFVGIIKVMGLTLIIYPKYIIDVSKDVENQFKKFKQILKVLELYEKRELQNLMASESEIIEEENSLSLAIQLLDYHSEYGLYTIEQKMYEESGEGIINWEKTINEAPLVFSGNSPLYLPPYTEVTNIDELHIIRMIQLAVMKDIRKNYYDILFLLDFILPQNTEVDLDDLGDIETLIYHLDNEINSQFITHKIELIRLLKLYLLSHKRKDLYSNLTFYGVTKFDRVWEDVCKKVYGDDLGKSLSYLGLKNTMMLDKSTLLKDVIEKPLWIDEKTMKEVKASKSLELDVLHVNKKEKVFEIYDAKYYLMSFKGNQIIGQPGIGDITKQYLYEQGYKAIAELNDYKFTNTFIIPKDELEDDKGEGVVFAKVSLPIFNKMGLSSIKTVARDSEILFELYLN</sequence>
<organism evidence="1 2">
    <name type="scientific">Fundicoccus ignavus</name>
    <dbReference type="NCBI Taxonomy" id="2664442"/>
    <lineage>
        <taxon>Bacteria</taxon>
        <taxon>Bacillati</taxon>
        <taxon>Bacillota</taxon>
        <taxon>Bacilli</taxon>
        <taxon>Lactobacillales</taxon>
        <taxon>Aerococcaceae</taxon>
        <taxon>Fundicoccus</taxon>
    </lineage>
</organism>
<dbReference type="Pfam" id="PF09563">
    <property type="entry name" value="RE_LlaJI"/>
    <property type="match status" value="1"/>
</dbReference>
<reference evidence="1 2" key="1">
    <citation type="submission" date="2019-11" db="EMBL/GenBank/DDBJ databases">
        <title>Characterisation of Fundicoccus ignavus gen. nov. sp. nov., a novel genus of the family Aerococcaceae isolated from bulk tank milk.</title>
        <authorList>
            <person name="Siebert A."/>
            <person name="Huptas C."/>
            <person name="Wenning M."/>
            <person name="Scherer S."/>
            <person name="Doll E.V."/>
        </authorList>
    </citation>
    <scope>NUCLEOTIDE SEQUENCE [LARGE SCALE GENOMIC DNA]</scope>
    <source>
        <strain evidence="1 2">WS4759</strain>
    </source>
</reference>
<keyword evidence="1" id="KW-0540">Nuclease</keyword>
<dbReference type="RefSeq" id="WP_153864167.1">
    <property type="nucleotide sequence ID" value="NZ_WJQS01000021.1"/>
</dbReference>
<accession>A0A6I2H1M9</accession>
<keyword evidence="1" id="KW-0255">Endonuclease</keyword>
<evidence type="ECO:0000313" key="1">
    <source>
        <dbReference type="EMBL" id="MRI86523.1"/>
    </source>
</evidence>
<keyword evidence="2" id="KW-1185">Reference proteome</keyword>
<dbReference type="Proteomes" id="UP000430975">
    <property type="component" value="Unassembled WGS sequence"/>
</dbReference>